<name>A0A2A8BSP7_9BACI</name>
<organism evidence="1 2">
    <name type="scientific">Bacillus wiedmannii</name>
    <dbReference type="NCBI Taxonomy" id="1890302"/>
    <lineage>
        <taxon>Bacteria</taxon>
        <taxon>Bacillati</taxon>
        <taxon>Bacillota</taxon>
        <taxon>Bacilli</taxon>
        <taxon>Bacillales</taxon>
        <taxon>Bacillaceae</taxon>
        <taxon>Bacillus</taxon>
        <taxon>Bacillus cereus group</taxon>
    </lineage>
</organism>
<evidence type="ECO:0000313" key="1">
    <source>
        <dbReference type="EMBL" id="PEM57643.1"/>
    </source>
</evidence>
<evidence type="ECO:0000313" key="2">
    <source>
        <dbReference type="Proteomes" id="UP000220621"/>
    </source>
</evidence>
<protein>
    <recommendedName>
        <fullName evidence="3">HK97 gp10 family phage protein</fullName>
    </recommendedName>
</protein>
<dbReference type="AlphaFoldDB" id="A0A2A8BSP7"/>
<dbReference type="Pfam" id="PF04883">
    <property type="entry name" value="HK97-gp10_like"/>
    <property type="match status" value="1"/>
</dbReference>
<sequence>MAGDGFISRRHEAEQRTKALERVAMLAAANYVKGMAQTYSRSRSGDTKRSITAETKVLGDQIVGIVGSNQDNAIYEEFGTGIYAEKGNGRKDKWVYFDKRTGKYYRTQGKKGTRALRNAGEMHKADIQRIIQQTMRGGLGG</sequence>
<evidence type="ECO:0008006" key="3">
    <source>
        <dbReference type="Google" id="ProtNLM"/>
    </source>
</evidence>
<comment type="caution">
    <text evidence="1">The sequence shown here is derived from an EMBL/GenBank/DDBJ whole genome shotgun (WGS) entry which is preliminary data.</text>
</comment>
<dbReference type="EMBL" id="NUDL01000020">
    <property type="protein sequence ID" value="PEM57643.1"/>
    <property type="molecule type" value="Genomic_DNA"/>
</dbReference>
<gene>
    <name evidence="1" type="ORF">CN611_07480</name>
</gene>
<dbReference type="RefSeq" id="WP_098102106.1">
    <property type="nucleotide sequence ID" value="NZ_NUDL01000020.1"/>
</dbReference>
<dbReference type="Proteomes" id="UP000220621">
    <property type="component" value="Unassembled WGS sequence"/>
</dbReference>
<accession>A0A2A8BSP7</accession>
<dbReference type="InterPro" id="IPR010064">
    <property type="entry name" value="HK97-gp10_tail"/>
</dbReference>
<proteinExistence type="predicted"/>
<reference evidence="1 2" key="1">
    <citation type="submission" date="2017-09" db="EMBL/GenBank/DDBJ databases">
        <title>Large-scale bioinformatics analysis of Bacillus genomes uncovers conserved roles of natural products in bacterial physiology.</title>
        <authorList>
            <consortium name="Agbiome Team Llc"/>
            <person name="Bleich R.M."/>
            <person name="Grubbs K.J."/>
            <person name="Santa Maria K.C."/>
            <person name="Allen S.E."/>
            <person name="Farag S."/>
            <person name="Shank E.A."/>
            <person name="Bowers A."/>
        </authorList>
    </citation>
    <scope>NUCLEOTIDE SEQUENCE [LARGE SCALE GENOMIC DNA]</scope>
    <source>
        <strain evidence="1 2">AFS010764</strain>
    </source>
</reference>